<keyword evidence="3" id="KW-0809">Transit peptide</keyword>
<accession>A0A0C2MS31</accession>
<evidence type="ECO:0000256" key="4">
    <source>
        <dbReference type="ARBA" id="ARBA00022980"/>
    </source>
</evidence>
<evidence type="ECO:0000313" key="7">
    <source>
        <dbReference type="EMBL" id="KII67060.1"/>
    </source>
</evidence>
<dbReference type="GO" id="GO:1990904">
    <property type="term" value="C:ribonucleoprotein complex"/>
    <property type="evidence" value="ECO:0007669"/>
    <property type="project" value="UniProtKB-KW"/>
</dbReference>
<evidence type="ECO:0000313" key="8">
    <source>
        <dbReference type="Proteomes" id="UP000031668"/>
    </source>
</evidence>
<keyword evidence="5" id="KW-0496">Mitochondrion</keyword>
<dbReference type="InterPro" id="IPR026146">
    <property type="entry name" value="Ribosomal_uS3m"/>
</dbReference>
<proteinExistence type="inferred from homology"/>
<dbReference type="PANTHER" id="PTHR21244:SF1">
    <property type="entry name" value="SMALL RIBOSOMAL SUBUNIT PROTEIN US3M"/>
    <property type="match status" value="1"/>
</dbReference>
<evidence type="ECO:0000256" key="2">
    <source>
        <dbReference type="ARBA" id="ARBA00010761"/>
    </source>
</evidence>
<organism evidence="7 8">
    <name type="scientific">Thelohanellus kitauei</name>
    <name type="common">Myxosporean</name>
    <dbReference type="NCBI Taxonomy" id="669202"/>
    <lineage>
        <taxon>Eukaryota</taxon>
        <taxon>Metazoa</taxon>
        <taxon>Cnidaria</taxon>
        <taxon>Myxozoa</taxon>
        <taxon>Myxosporea</taxon>
        <taxon>Bivalvulida</taxon>
        <taxon>Platysporina</taxon>
        <taxon>Myxobolidae</taxon>
        <taxon>Thelohanellus</taxon>
    </lineage>
</organism>
<dbReference type="Pfam" id="PF14955">
    <property type="entry name" value="MRP-S24"/>
    <property type="match status" value="1"/>
</dbReference>
<sequence>MILCRLMQREYSKLVSTNVRNMSNKKIPKKVDQDALPTDSFRDMIIASKNTRMDPKEKVRYPEHYLMICKNFESIHTASMPGCQNTVDKTVEDMVMRRFIHGCFLNYLASPIIIKRRLNKIIISFYVYMEKFQVYKVQQIYFLVGLTERLLQQSMGCMVQLEIRYSPIGYVKN</sequence>
<name>A0A0C2MS31_THEKT</name>
<comment type="subcellular location">
    <subcellularLocation>
        <location evidence="1">Mitochondrion</location>
    </subcellularLocation>
</comment>
<evidence type="ECO:0000256" key="6">
    <source>
        <dbReference type="ARBA" id="ARBA00023274"/>
    </source>
</evidence>
<dbReference type="AlphaFoldDB" id="A0A0C2MS31"/>
<dbReference type="GO" id="GO:0006412">
    <property type="term" value="P:translation"/>
    <property type="evidence" value="ECO:0007669"/>
    <property type="project" value="TreeGrafter"/>
</dbReference>
<comment type="similarity">
    <text evidence="2">Belongs to the universal ribosomal protein uS3 family.</text>
</comment>
<reference evidence="7 8" key="1">
    <citation type="journal article" date="2014" name="Genome Biol. Evol.">
        <title>The genome of the myxosporean Thelohanellus kitauei shows adaptations to nutrient acquisition within its fish host.</title>
        <authorList>
            <person name="Yang Y."/>
            <person name="Xiong J."/>
            <person name="Zhou Z."/>
            <person name="Huo F."/>
            <person name="Miao W."/>
            <person name="Ran C."/>
            <person name="Liu Y."/>
            <person name="Zhang J."/>
            <person name="Feng J."/>
            <person name="Wang M."/>
            <person name="Wang M."/>
            <person name="Wang L."/>
            <person name="Yao B."/>
        </authorList>
    </citation>
    <scope>NUCLEOTIDE SEQUENCE [LARGE SCALE GENOMIC DNA]</scope>
    <source>
        <strain evidence="7">Wuqing</strain>
    </source>
</reference>
<dbReference type="GO" id="GO:0005739">
    <property type="term" value="C:mitochondrion"/>
    <property type="evidence" value="ECO:0007669"/>
    <property type="project" value="UniProtKB-SubCell"/>
</dbReference>
<protein>
    <submittedName>
        <fullName evidence="7">28S ribosomal protein S24-A, mitochondrial</fullName>
    </submittedName>
</protein>
<dbReference type="PANTHER" id="PTHR21244">
    <property type="entry name" value="MITOCHONDRIAL 28S RIBOSOMAL PROTEIN S24"/>
    <property type="match status" value="1"/>
</dbReference>
<dbReference type="OrthoDB" id="5950413at2759"/>
<gene>
    <name evidence="7" type="ORF">RF11_03192</name>
</gene>
<comment type="caution">
    <text evidence="7">The sequence shown here is derived from an EMBL/GenBank/DDBJ whole genome shotgun (WGS) entry which is preliminary data.</text>
</comment>
<keyword evidence="8" id="KW-1185">Reference proteome</keyword>
<dbReference type="GO" id="GO:0005840">
    <property type="term" value="C:ribosome"/>
    <property type="evidence" value="ECO:0007669"/>
    <property type="project" value="UniProtKB-KW"/>
</dbReference>
<keyword evidence="6" id="KW-0687">Ribonucleoprotein</keyword>
<evidence type="ECO:0000256" key="5">
    <source>
        <dbReference type="ARBA" id="ARBA00023128"/>
    </source>
</evidence>
<keyword evidence="4 7" id="KW-0689">Ribosomal protein</keyword>
<dbReference type="EMBL" id="JWZT01003320">
    <property type="protein sequence ID" value="KII67060.1"/>
    <property type="molecule type" value="Genomic_DNA"/>
</dbReference>
<evidence type="ECO:0000256" key="1">
    <source>
        <dbReference type="ARBA" id="ARBA00004173"/>
    </source>
</evidence>
<dbReference type="Proteomes" id="UP000031668">
    <property type="component" value="Unassembled WGS sequence"/>
</dbReference>
<evidence type="ECO:0000256" key="3">
    <source>
        <dbReference type="ARBA" id="ARBA00022946"/>
    </source>
</evidence>